<keyword evidence="1" id="KW-0175">Coiled coil</keyword>
<evidence type="ECO:0000259" key="3">
    <source>
        <dbReference type="Pfam" id="PF03011"/>
    </source>
</evidence>
<feature type="compositionally biased region" description="Polar residues" evidence="2">
    <location>
        <begin position="1575"/>
        <end position="1584"/>
    </location>
</feature>
<feature type="compositionally biased region" description="Basic and acidic residues" evidence="2">
    <location>
        <begin position="822"/>
        <end position="836"/>
    </location>
</feature>
<dbReference type="InterPro" id="IPR004258">
    <property type="entry name" value="DBL"/>
</dbReference>
<feature type="domain" description="Duffy-antigen binding" evidence="4">
    <location>
        <begin position="903"/>
        <end position="1132"/>
    </location>
</feature>
<reference evidence="10" key="2">
    <citation type="submission" date="2015-07" db="EMBL/GenBank/DDBJ databases">
        <title>The genome sequence of Plasmodium falciparum RAJ116.</title>
        <authorList>
            <consortium name="The Broad Institute Genome Sequencing Platform"/>
            <person name="Volkman S.K."/>
            <person name="Neafsey D.E."/>
            <person name="Dash A.P."/>
            <person name="Chitnis C.E."/>
            <person name="Hartl D.L."/>
            <person name="Young S.K."/>
            <person name="Kodira C.D."/>
            <person name="Zeng Q."/>
            <person name="Koehrsen M."/>
            <person name="Godfrey P."/>
            <person name="Alvarado L."/>
            <person name="Berlin A."/>
            <person name="Borenstein D."/>
            <person name="Chen Z."/>
            <person name="Engels R."/>
            <person name="Freedman E."/>
            <person name="Gellesch M."/>
            <person name="Goldberg J."/>
            <person name="Griggs A."/>
            <person name="Gujja S."/>
            <person name="Heiman D."/>
            <person name="Hepburn T."/>
            <person name="Howarth C."/>
            <person name="Jen D."/>
            <person name="Larson L."/>
            <person name="Lewis B."/>
            <person name="Mehta T."/>
            <person name="Park D."/>
            <person name="Pearson M."/>
            <person name="Roberts A."/>
            <person name="Saif S."/>
            <person name="Shea T."/>
            <person name="Shenoy N."/>
            <person name="Sisk P."/>
            <person name="Stolte C."/>
            <person name="Sykes S."/>
            <person name="Walk T."/>
            <person name="White J."/>
            <person name="Yandava C."/>
            <person name="Wirth D.F."/>
            <person name="Nusbaum C."/>
            <person name="Birren B."/>
        </authorList>
    </citation>
    <scope>NUCLEOTIDE SEQUENCE [LARGE SCALE GENOMIC DNA]</scope>
    <source>
        <strain evidence="10">RAJ116</strain>
    </source>
</reference>
<dbReference type="InterPro" id="IPR041480">
    <property type="entry name" value="CIDR1_gamma"/>
</dbReference>
<feature type="compositionally biased region" description="Polar residues" evidence="2">
    <location>
        <begin position="2557"/>
        <end position="2579"/>
    </location>
</feature>
<feature type="domain" description="Duffy-binding-like" evidence="8">
    <location>
        <begin position="1910"/>
        <end position="2051"/>
    </location>
</feature>
<feature type="compositionally biased region" description="Low complexity" evidence="2">
    <location>
        <begin position="2789"/>
        <end position="2802"/>
    </location>
</feature>
<dbReference type="Gene3D" id="1.10.1900.40">
    <property type="entry name" value="Acidic terminal segments, variant surface antigen of PfEMP1"/>
    <property type="match status" value="2"/>
</dbReference>
<feature type="compositionally biased region" description="Polar residues" evidence="2">
    <location>
        <begin position="967"/>
        <end position="981"/>
    </location>
</feature>
<gene>
    <name evidence="9" type="ORF">PFLG_00697</name>
</gene>
<feature type="region of interest" description="Disordered" evidence="2">
    <location>
        <begin position="967"/>
        <end position="990"/>
    </location>
</feature>
<dbReference type="InterPro" id="IPR029210">
    <property type="entry name" value="PfEMP1_NTS"/>
</dbReference>
<evidence type="ECO:0000259" key="6">
    <source>
        <dbReference type="Pfam" id="PF15447"/>
    </source>
</evidence>
<feature type="coiled-coil region" evidence="1">
    <location>
        <begin position="1916"/>
        <end position="1969"/>
    </location>
</feature>
<feature type="compositionally biased region" description="Polar residues" evidence="2">
    <location>
        <begin position="881"/>
        <end position="892"/>
    </location>
</feature>
<proteinExistence type="predicted"/>
<dbReference type="EMBL" id="GG663852">
    <property type="protein sequence ID" value="KNC35509.1"/>
    <property type="molecule type" value="Genomic_DNA"/>
</dbReference>
<feature type="domain" description="Plasmodium falciparum erythrocyte membrane protein 1 acidic terminal segment" evidence="5">
    <location>
        <begin position="2432"/>
        <end position="2925"/>
    </location>
</feature>
<dbReference type="InterPro" id="IPR029211">
    <property type="entry name" value="PfEMP1_ATS"/>
</dbReference>
<feature type="region of interest" description="Disordered" evidence="2">
    <location>
        <begin position="2384"/>
        <end position="2419"/>
    </location>
</feature>
<feature type="region of interest" description="Disordered" evidence="2">
    <location>
        <begin position="881"/>
        <end position="902"/>
    </location>
</feature>
<dbReference type="InterPro" id="IPR054595">
    <property type="entry name" value="DBL_C"/>
</dbReference>
<accession>A0A0L0CVW6</accession>
<dbReference type="FunFam" id="1.20.58.830:FF:000002">
    <property type="entry name" value="Erythrocyte membrane protein 1, PfEMP1"/>
    <property type="match status" value="1"/>
</dbReference>
<feature type="domain" description="Duffy-binding-like" evidence="8">
    <location>
        <begin position="1164"/>
        <end position="1310"/>
    </location>
</feature>
<dbReference type="OrthoDB" id="10524814at2759"/>
<feature type="region of interest" description="Disordered" evidence="2">
    <location>
        <begin position="2551"/>
        <end position="2605"/>
    </location>
</feature>
<feature type="domain" description="Duffy-antigen binding" evidence="4">
    <location>
        <begin position="118"/>
        <end position="316"/>
    </location>
</feature>
<name>A0A0L0CVW6_PLAFA</name>
<dbReference type="Pfam" id="PF18562">
    <property type="entry name" value="CIDR1_gamma"/>
    <property type="match status" value="1"/>
</dbReference>
<reference evidence="10" key="1">
    <citation type="submission" date="2015-07" db="EMBL/GenBank/DDBJ databases">
        <title>Annotation of Plasmodium falciparum RAJ116.</title>
        <authorList>
            <consortium name="The Broad Institute Genome Sequencing Platform"/>
            <person name="Volkman S.K."/>
            <person name="Neafsey D.E."/>
            <person name="Dash A.P."/>
            <person name="Chitnis C.E."/>
            <person name="Hartl D.L."/>
            <person name="Young S.K."/>
            <person name="Zeng Q."/>
            <person name="Koehrsen M."/>
            <person name="Alvarado L."/>
            <person name="Berlin A."/>
            <person name="Borenstein D."/>
            <person name="Chapman S.B."/>
            <person name="Chen Z."/>
            <person name="Engels R."/>
            <person name="Freedman E."/>
            <person name="Gellesch M."/>
            <person name="Goldberg J."/>
            <person name="Griggs A."/>
            <person name="Gujja S."/>
            <person name="Heilman E.R."/>
            <person name="Heiman D.I."/>
            <person name="Howarth C."/>
            <person name="Jen D."/>
            <person name="Larson L."/>
            <person name="Mehta T."/>
            <person name="Neiman D."/>
            <person name="Park D."/>
            <person name="Pearson M."/>
            <person name="Roberts A."/>
            <person name="Saif S."/>
            <person name="Shea T."/>
            <person name="Shenoy N."/>
            <person name="Sisk P."/>
            <person name="Stolte C."/>
            <person name="Sykes S."/>
            <person name="Walk T."/>
            <person name="White J."/>
            <person name="Yandava C."/>
            <person name="Haas B."/>
            <person name="Henn M.R."/>
            <person name="Nusbaum C."/>
            <person name="Birren B."/>
        </authorList>
    </citation>
    <scope>NUCLEOTIDE SEQUENCE [LARGE SCALE GENOMIC DNA]</scope>
    <source>
        <strain evidence="10">RAJ116</strain>
    </source>
</reference>
<feature type="domain" description="Duffy-antigen binding" evidence="4">
    <location>
        <begin position="2110"/>
        <end position="2279"/>
    </location>
</feature>
<dbReference type="Pfam" id="PF05424">
    <property type="entry name" value="Duffy_binding"/>
    <property type="match status" value="4"/>
</dbReference>
<evidence type="ECO:0000259" key="7">
    <source>
        <dbReference type="Pfam" id="PF18562"/>
    </source>
</evidence>
<feature type="compositionally biased region" description="Acidic residues" evidence="2">
    <location>
        <begin position="812"/>
        <end position="821"/>
    </location>
</feature>
<evidence type="ECO:0000256" key="1">
    <source>
        <dbReference type="SAM" id="Coils"/>
    </source>
</evidence>
<dbReference type="Proteomes" id="UP000054566">
    <property type="component" value="Unassembled WGS sequence"/>
</dbReference>
<feature type="domain" description="Cysteine-rich interdomain region 1 gamma" evidence="7">
    <location>
        <begin position="1358"/>
        <end position="1416"/>
    </location>
</feature>
<feature type="region of interest" description="Disordered" evidence="2">
    <location>
        <begin position="789"/>
        <end position="836"/>
    </location>
</feature>
<dbReference type="FunFam" id="1.10.1900.40:FF:000001">
    <property type="entry name" value="Erythrocyte membrane protein 1"/>
    <property type="match status" value="1"/>
</dbReference>
<feature type="region of interest" description="Disordered" evidence="2">
    <location>
        <begin position="1575"/>
        <end position="1596"/>
    </location>
</feature>
<feature type="region of interest" description="Disordered" evidence="2">
    <location>
        <begin position="405"/>
        <end position="428"/>
    </location>
</feature>
<evidence type="ECO:0000313" key="9">
    <source>
        <dbReference type="EMBL" id="KNC35509.1"/>
    </source>
</evidence>
<dbReference type="Pfam" id="PF15447">
    <property type="entry name" value="NTS"/>
    <property type="match status" value="1"/>
</dbReference>
<dbReference type="FunFam" id="1.20.1310.20:FF:000001">
    <property type="entry name" value="Erythrocyte membrane protein 1, PfEMP1"/>
    <property type="match status" value="1"/>
</dbReference>
<protein>
    <submittedName>
        <fullName evidence="9">Erythrocyte membrane protein 1</fullName>
    </submittedName>
</protein>
<dbReference type="SUPFAM" id="SSF140924">
    <property type="entry name" value="Duffy binding domain-like"/>
    <property type="match status" value="6"/>
</dbReference>
<dbReference type="Gene3D" id="1.20.58.1930">
    <property type="match status" value="1"/>
</dbReference>
<dbReference type="GO" id="GO:0016020">
    <property type="term" value="C:membrane"/>
    <property type="evidence" value="ECO:0007669"/>
    <property type="project" value="InterPro"/>
</dbReference>
<evidence type="ECO:0000313" key="10">
    <source>
        <dbReference type="Proteomes" id="UP000054566"/>
    </source>
</evidence>
<feature type="domain" description="Duffy-binding-like" evidence="8">
    <location>
        <begin position="320"/>
        <end position="487"/>
    </location>
</feature>
<feature type="domain" description="Duffy-binding-like" evidence="3">
    <location>
        <begin position="626"/>
        <end position="789"/>
    </location>
</feature>
<dbReference type="Pfam" id="PF22672">
    <property type="entry name" value="DBL_C"/>
    <property type="match status" value="3"/>
</dbReference>
<dbReference type="Pfam" id="PF03011">
    <property type="entry name" value="PFEMP"/>
    <property type="match status" value="2"/>
</dbReference>
<evidence type="ECO:0000259" key="5">
    <source>
        <dbReference type="Pfam" id="PF15445"/>
    </source>
</evidence>
<sequence length="2925" mass="336005">MALPGSVGEDKYKSAPDAKHLLDEIGEVVYKQVKKEADGTNYINELKGSLASATTNWELGGTDKPCMFDYTTRLGANSERHPCGTGKDAKNEDVKRFSDTQGAECTKSKIKYSDYYRGACAPFRRLNLCNKNMEKMDANNYDSGNAKHKLLAEVCYAAQQEGKSITGRYPQHQQTNEGTSSQLCTVLARSFADIGDIIRGKDLYLGDKGNDKLEDNLKKFFGKIHNGLDGEAKKHYENDTANYYQLREDWWTANRETVWKAITCSADRVNAYFRKTCNEDGTSSCAIHQCRCQKKDGRHDSDQVPTYFDYVPQFLRWFEEWAEDFCRKRKKKLTDAINKCRTPNGENKYCDLNRHDCEQTIRGDHVFFEESDCNDCSVACKPFVKWIDKQKVEFDKQKKKYTSEITGDSGRRRRRKKRSSSSSSSDDNGYEKKFYNILKGGYNNVDKFLEKLNDEAICKSELKVGHETADAADFTEKKMLKTFSHTEYCQACPWCGAEPKSDGGWKAKDDKICGEGKKYADYKKTEIPILTADKKQLDILQKYSKFCNSVNGKNGVTSGAPATPPAAKGGEKGKNGDNITETWTCYYKKKNEKDDVKGDSDDINFCVQQKQDNDEKKEYSMHYNAFFWDWVYHMLHDSLDWRNELGSCINNNTNGNRCKKKNKCKDNCGCFLQWVNRKRTEWTTIKDHFKMQSGFDSEGDNSSHSGLNLHMTHDVVLEGVLDKDVLFKSIEDTHVDAKDIERIGKMLQQAGVVAGGAVGSGGEDNTTIDKFLQEEERFAKDCLEKHNEDQCKPKTNEGAGRSLTPVKHEEHDSDDEVEAEEAVEHHEDGDTTEGPKEVVEETVAAPEVKPCDIVAELFKDTSNFSDACTLKYGPKAPTSWKCVSSGNTSEPTGKSGGDKDGAICIPPRRRKLYIGGLTKWATTAVSSEPTSATASRAQSHPLLTAFVESAAVETFFLWHRYKKENTKTQSESPLLQTTVNGGTLGDSDEQTPEKLLQKGHIPPDFLRLMFYTLGDYRDILFGKNDIVIGKTGSGASDKEMKEKEEKIKGAIQTFFQQTGDTTPVKTSVTTPQTWWKANGEHIWNGMVCALTYKENGIDKPEVDTAVRAQLWDDNTKKPKEDKYHYEKVTLENSETEARTNDTNNQPTKLSDFVKIPTYFRYLEEWGQNFCTERTKRLEKIKEECKVDDDDNKCSGDGHVCEKTQLKHNDMSADLNCPSCYEQCRKYKKWIDKKFEEFHKQKDKYKGEHGKLKANHNGDNNCCKEIHNRSTAADFFKALKHCKDDEAGEVKKSTNKDNKINFNDPKTTFGPLDYCKTCPSNKVTCNGAGRGKSGKDPCTEVNGKVKSWQSVFNGNGENSTDITVEMIDRRGPFIEEYMEKKSDKSFKDSYLFKSVRDQQWECRFNKTENKDVCKLKNFNDKIDLNEYTTFKVLLHYWLEDFLYGYYISKKRKIVEKCTQKGEKACSDDEESQKNCVCVKTWVEKKESEWKIIKKYYNDNLKTDGEPIYSRINSFFEQGLFDSAIKKDKGNVTKLSDLEKSVGCNFAGRAENSKEDEKEDVVLCLLEKLKDKIQFCQNQPHEQTPPKTCENPPHSDETLDLPEEDTLDHAQQSPKFCPPPPVPETPLTCVERAAQKVRIEAEENAKKYDSTLIGVGKNFNGECNKLKKEKVSSADDSCNLDKTYKNSLIKITNSCKDNGKERFEIGQKWKTKYIRKIRKHLYIPPRREHMCINHLKEINRYIDKDSNSLLKKIQQSAKNEGDDIIKNLLPENTCNENLICDAMKYSFADLGDIIRGRDLLKNYGDQLRIQKPIEYAFENIYNKLDKNNQNQYKYDFPFYYKLRSDWWDANRKAIWNAMTCNAPKDAKLNKRNEEPEGTSTNGSFVSTLDNCGYEKDPPDYDYIYQPFRWMQEWSESFCKLLNEEIKNFQKECKDCKNNNITCEGDENGEKCEKCRKQCDKYTQAVHQWEKQFGKYKEIYNYLYNNDINTDNKYTNEYFKNFVKKLKHECNGKDSADKYLDETSHCKKYKFTNHSGSNNNNDNYAFKNPPKEYETACECELPDPLDKCPNTEENKGACEKLSIENACKNKDFNNDDDSWTSVDVKDSKGKNHGVLVPPRRRHLCLRNITSNTKSINNKKIFKNELLKSAYSEGYYLWDKYKHDSTTLLDVMRYSFYDYGDIVKGTDMLDTTSSRQINKRLTELLNASKNGPANVGSWWRKNKTHVWHAMLCGYQARNDYKSINASRCTVPSEDNNSYQFLRWFREWTESFCIQRKKLYDIMVRKCEEAECDKNTGKVNLSECTQACRKYENYILQKKQEYFGQKKKYDKDFKTLKENKDAPDYFRTTFFSTNYDCLYNNFNDNAKWDNPYESLGDNTLKDKCQCKKTKSKPVPVPIPSDKEETPPVRPPAPDIRPAPPSLPPADEPFDPTILQTTIPFGVALALGSIAFLFLKKKTQAPVDLFSVINIPKSDYGTPTPKSSNRYIPYVSDTYKGKTYIYMEGDTSGDEDKYIGDITSSDITSSESEYEEIDINDIYVPGSPKYKTLIEVVLEPSKRDTQNDIPSGDINSDIPNTPSDTQNDIQSDDIPSDTPNTLSDIPNTPSDTPPPITDDEWNQLKHDFISNMLQNTQNTEPNILGDNVDNNTNPKTLHVSMEEKPFIMSIHDRNLYTGEEYSYDMSTNSGNNDLYNDNHDSHSGTKDPYSGTDLINDALSGNKHIDIYDELLKRKENELFGTNHTKHTTTNIVAKLTNSDPIHNQLELFHKWLDRHRYMCEKWSKKEELLDKLKEEWNNENNTNSSLTHTSNIPSGENSIKNVLNTDVSIQIDMDNPKTKNEFKNIDTTPNKSTMDTILEDLDKTYNEPYYDVQDDIYYDVNDDKTSVDHINMDYNKMDSNNMDVPSKVKIEMNIVNNKKDIFEEEYPMSDIWNI</sequence>
<dbReference type="FunFam" id="1.20.58.1930:FF:000001">
    <property type="entry name" value="Erythrocyte membrane protein 1, PfEMP1"/>
    <property type="match status" value="1"/>
</dbReference>
<feature type="domain" description="Duffy-antigen binding" evidence="4">
    <location>
        <begin position="1719"/>
        <end position="1906"/>
    </location>
</feature>
<dbReference type="GO" id="GO:0046789">
    <property type="term" value="F:host cell surface receptor binding"/>
    <property type="evidence" value="ECO:0007669"/>
    <property type="project" value="InterPro"/>
</dbReference>
<organism evidence="9 10">
    <name type="scientific">Plasmodium falciparum RAJ116</name>
    <dbReference type="NCBI Taxonomy" id="580058"/>
    <lineage>
        <taxon>Eukaryota</taxon>
        <taxon>Sar</taxon>
        <taxon>Alveolata</taxon>
        <taxon>Apicomplexa</taxon>
        <taxon>Aconoidasida</taxon>
        <taxon>Haemosporida</taxon>
        <taxon>Plasmodiidae</taxon>
        <taxon>Plasmodium</taxon>
        <taxon>Plasmodium (Laverania)</taxon>
    </lineage>
</organism>
<feature type="compositionally biased region" description="Pro residues" evidence="2">
    <location>
        <begin position="2402"/>
        <end position="2419"/>
    </location>
</feature>
<evidence type="ECO:0000259" key="4">
    <source>
        <dbReference type="Pfam" id="PF05424"/>
    </source>
</evidence>
<dbReference type="FunFam" id="1.10.1900.40:FF:000002">
    <property type="entry name" value="Erythrocyte membrane protein 1, PfEMP1"/>
    <property type="match status" value="1"/>
</dbReference>
<feature type="region of interest" description="Disordered" evidence="2">
    <location>
        <begin position="2789"/>
        <end position="2810"/>
    </location>
</feature>
<evidence type="ECO:0000256" key="2">
    <source>
        <dbReference type="SAM" id="MobiDB-lite"/>
    </source>
</evidence>
<dbReference type="Gene3D" id="1.20.1310.20">
    <property type="entry name" value="Duffy-antigen binding domain"/>
    <property type="match status" value="4"/>
</dbReference>
<feature type="domain" description="Plasmodium falciparum erythrocyte membrane protein-1 N-terminal segment" evidence="6">
    <location>
        <begin position="17"/>
        <end position="54"/>
    </location>
</feature>
<dbReference type="Gene3D" id="1.20.58.830">
    <property type="match status" value="5"/>
</dbReference>
<dbReference type="Pfam" id="PF15445">
    <property type="entry name" value="ATS"/>
    <property type="match status" value="1"/>
</dbReference>
<feature type="domain" description="Duffy-binding-like" evidence="3">
    <location>
        <begin position="1432"/>
        <end position="1581"/>
    </location>
</feature>
<evidence type="ECO:0000259" key="8">
    <source>
        <dbReference type="Pfam" id="PF22672"/>
    </source>
</evidence>
<dbReference type="FunFam" id="1.20.58.830:FF:000003">
    <property type="entry name" value="Erythrocyte membrane protein 1, PfEMP1"/>
    <property type="match status" value="1"/>
</dbReference>
<dbReference type="InterPro" id="IPR008602">
    <property type="entry name" value="Duffy-antigen-binding"/>
</dbReference>
<dbReference type="InterPro" id="IPR044932">
    <property type="entry name" value="PfEMP1_ATS_sf"/>
</dbReference>
<dbReference type="InterPro" id="IPR042202">
    <property type="entry name" value="Duffy-ag-bd_sf"/>
</dbReference>